<dbReference type="GO" id="GO:0006508">
    <property type="term" value="P:proteolysis"/>
    <property type="evidence" value="ECO:0007669"/>
    <property type="project" value="UniProtKB-KW"/>
</dbReference>
<dbReference type="RefSeq" id="WP_072503533.1">
    <property type="nucleotide sequence ID" value="NZ_CP016364.1"/>
</dbReference>
<dbReference type="GO" id="GO:0106300">
    <property type="term" value="P:protein-DNA covalent cross-linking repair"/>
    <property type="evidence" value="ECO:0007669"/>
    <property type="project" value="InterPro"/>
</dbReference>
<dbReference type="GO" id="GO:0008233">
    <property type="term" value="F:peptidase activity"/>
    <property type="evidence" value="ECO:0007669"/>
    <property type="project" value="UniProtKB-KW"/>
</dbReference>
<comment type="similarity">
    <text evidence="1 8">Belongs to the SOS response-associated peptidase family.</text>
</comment>
<accession>A0A1L3I0R8</accession>
<organism evidence="9 10">
    <name type="scientific">Phaeobacter porticola</name>
    <dbReference type="NCBI Taxonomy" id="1844006"/>
    <lineage>
        <taxon>Bacteria</taxon>
        <taxon>Pseudomonadati</taxon>
        <taxon>Pseudomonadota</taxon>
        <taxon>Alphaproteobacteria</taxon>
        <taxon>Rhodobacterales</taxon>
        <taxon>Roseobacteraceae</taxon>
        <taxon>Phaeobacter</taxon>
    </lineage>
</organism>
<keyword evidence="2 8" id="KW-0645">Protease</keyword>
<dbReference type="Gene3D" id="3.90.1680.10">
    <property type="entry name" value="SOS response associated peptidase-like"/>
    <property type="match status" value="1"/>
</dbReference>
<dbReference type="PANTHER" id="PTHR13604:SF0">
    <property type="entry name" value="ABASIC SITE PROCESSING PROTEIN HMCES"/>
    <property type="match status" value="1"/>
</dbReference>
<dbReference type="Pfam" id="PF02586">
    <property type="entry name" value="SRAP"/>
    <property type="match status" value="1"/>
</dbReference>
<dbReference type="KEGG" id="php:PhaeoP97_00262"/>
<evidence type="ECO:0000256" key="6">
    <source>
        <dbReference type="ARBA" id="ARBA00023125"/>
    </source>
</evidence>
<keyword evidence="3" id="KW-0227">DNA damage</keyword>
<gene>
    <name evidence="9" type="ORF">PhaeoP97_00262</name>
</gene>
<dbReference type="InterPro" id="IPR036590">
    <property type="entry name" value="SRAP-like"/>
</dbReference>
<dbReference type="PANTHER" id="PTHR13604">
    <property type="entry name" value="DC12-RELATED"/>
    <property type="match status" value="1"/>
</dbReference>
<evidence type="ECO:0000256" key="4">
    <source>
        <dbReference type="ARBA" id="ARBA00022801"/>
    </source>
</evidence>
<proteinExistence type="inferred from homology"/>
<name>A0A1L3I0R8_9RHOB</name>
<evidence type="ECO:0000256" key="2">
    <source>
        <dbReference type="ARBA" id="ARBA00022670"/>
    </source>
</evidence>
<keyword evidence="4 8" id="KW-0378">Hydrolase</keyword>
<dbReference type="Proteomes" id="UP000183859">
    <property type="component" value="Chromosome"/>
</dbReference>
<keyword evidence="10" id="KW-1185">Reference proteome</keyword>
<dbReference type="SUPFAM" id="SSF143081">
    <property type="entry name" value="BB1717-like"/>
    <property type="match status" value="1"/>
</dbReference>
<evidence type="ECO:0000313" key="10">
    <source>
        <dbReference type="Proteomes" id="UP000183859"/>
    </source>
</evidence>
<sequence>MCGRLGRPDLTWRQLYELERRFLGPPIPVRDPNAVELSASWNVKPTQLVDIAYLDEDQLFSTTARWWFVPSWHRGDVRDWKRTTFNAKIETAASLPSFRNAWKSQRCIIPAAGYYEWTGPKGYKQPWWITTDSNAPALFFAGLYSRLSDNLHTCTILTRSALPQISEIHARSPVILADDQIIPWLSGNLESGEEQDLGTSWNGRMRAQKVAPFGRDDDGPDLIEPFGTLF</sequence>
<dbReference type="STRING" id="1844006.PhaeoP97_00262"/>
<evidence type="ECO:0000256" key="3">
    <source>
        <dbReference type="ARBA" id="ARBA00022763"/>
    </source>
</evidence>
<evidence type="ECO:0000256" key="8">
    <source>
        <dbReference type="RuleBase" id="RU364100"/>
    </source>
</evidence>
<keyword evidence="7" id="KW-0456">Lyase</keyword>
<keyword evidence="6" id="KW-0238">DNA-binding</keyword>
<protein>
    <recommendedName>
        <fullName evidence="8">Abasic site processing protein</fullName>
        <ecNumber evidence="8">3.4.-.-</ecNumber>
    </recommendedName>
</protein>
<dbReference type="OrthoDB" id="9782620at2"/>
<dbReference type="GO" id="GO:0016829">
    <property type="term" value="F:lyase activity"/>
    <property type="evidence" value="ECO:0007669"/>
    <property type="project" value="UniProtKB-KW"/>
</dbReference>
<dbReference type="GO" id="GO:0003697">
    <property type="term" value="F:single-stranded DNA binding"/>
    <property type="evidence" value="ECO:0007669"/>
    <property type="project" value="InterPro"/>
</dbReference>
<evidence type="ECO:0000256" key="7">
    <source>
        <dbReference type="ARBA" id="ARBA00023239"/>
    </source>
</evidence>
<reference evidence="10" key="1">
    <citation type="submission" date="2016-07" db="EMBL/GenBank/DDBJ databases">
        <title>Phaeobacter portensis sp. nov., a tropodithietic acid producing bacterium isolated from a German harbor.</title>
        <authorList>
            <person name="Freese H.M."/>
            <person name="Bunk B."/>
            <person name="Breider S."/>
            <person name="Brinkhoff T."/>
        </authorList>
    </citation>
    <scope>NUCLEOTIDE SEQUENCE [LARGE SCALE GENOMIC DNA]</scope>
    <source>
        <strain evidence="10">P97</strain>
    </source>
</reference>
<dbReference type="AlphaFoldDB" id="A0A1L3I0R8"/>
<evidence type="ECO:0000256" key="1">
    <source>
        <dbReference type="ARBA" id="ARBA00008136"/>
    </source>
</evidence>
<evidence type="ECO:0000313" key="9">
    <source>
        <dbReference type="EMBL" id="APG45714.1"/>
    </source>
</evidence>
<evidence type="ECO:0000256" key="5">
    <source>
        <dbReference type="ARBA" id="ARBA00023124"/>
    </source>
</evidence>
<dbReference type="EMBL" id="CP016364">
    <property type="protein sequence ID" value="APG45714.1"/>
    <property type="molecule type" value="Genomic_DNA"/>
</dbReference>
<keyword evidence="5" id="KW-0190">Covalent protein-DNA linkage</keyword>
<dbReference type="EC" id="3.4.-.-" evidence="8"/>
<dbReference type="InterPro" id="IPR003738">
    <property type="entry name" value="SRAP"/>
</dbReference>